<name>A0ABP8A139_9MICO</name>
<evidence type="ECO:0000313" key="2">
    <source>
        <dbReference type="Proteomes" id="UP001501079"/>
    </source>
</evidence>
<dbReference type="EMBL" id="BAABBW010000003">
    <property type="protein sequence ID" value="GAA4175358.1"/>
    <property type="molecule type" value="Genomic_DNA"/>
</dbReference>
<reference evidence="2" key="1">
    <citation type="journal article" date="2019" name="Int. J. Syst. Evol. Microbiol.">
        <title>The Global Catalogue of Microorganisms (GCM) 10K type strain sequencing project: providing services to taxonomists for standard genome sequencing and annotation.</title>
        <authorList>
            <consortium name="The Broad Institute Genomics Platform"/>
            <consortium name="The Broad Institute Genome Sequencing Center for Infectious Disease"/>
            <person name="Wu L."/>
            <person name="Ma J."/>
        </authorList>
    </citation>
    <scope>NUCLEOTIDE SEQUENCE [LARGE SCALE GENOMIC DNA]</scope>
    <source>
        <strain evidence="2">JCM 17591</strain>
    </source>
</reference>
<evidence type="ECO:0000313" key="1">
    <source>
        <dbReference type="EMBL" id="GAA4175358.1"/>
    </source>
</evidence>
<protein>
    <submittedName>
        <fullName evidence="1">Uncharacterized protein</fullName>
    </submittedName>
</protein>
<organism evidence="1 2">
    <name type="scientific">Gryllotalpicola koreensis</name>
    <dbReference type="NCBI Taxonomy" id="993086"/>
    <lineage>
        <taxon>Bacteria</taxon>
        <taxon>Bacillati</taxon>
        <taxon>Actinomycetota</taxon>
        <taxon>Actinomycetes</taxon>
        <taxon>Micrococcales</taxon>
        <taxon>Microbacteriaceae</taxon>
        <taxon>Gryllotalpicola</taxon>
    </lineage>
</organism>
<proteinExistence type="predicted"/>
<comment type="caution">
    <text evidence="1">The sequence shown here is derived from an EMBL/GenBank/DDBJ whole genome shotgun (WGS) entry which is preliminary data.</text>
</comment>
<keyword evidence="2" id="KW-1185">Reference proteome</keyword>
<gene>
    <name evidence="1" type="ORF">GCM10022287_20760</name>
</gene>
<dbReference type="Proteomes" id="UP001501079">
    <property type="component" value="Unassembled WGS sequence"/>
</dbReference>
<sequence length="113" mass="12313">MPVSESRQEAELHGRREGAARCACGEQFVAVQHGHPVRVEYVLPRPHDTNVAGVLGAPFASVPGMWTAEPYQHLCWGSARRITLVPRLQPGRICRLARRNTQGQPAVLAAGTP</sequence>
<accession>A0ABP8A139</accession>